<organism evidence="1 2">
    <name type="scientific">Brevundimonas goettingensis</name>
    <dbReference type="NCBI Taxonomy" id="2774190"/>
    <lineage>
        <taxon>Bacteria</taxon>
        <taxon>Pseudomonadati</taxon>
        <taxon>Pseudomonadota</taxon>
        <taxon>Alphaproteobacteria</taxon>
        <taxon>Caulobacterales</taxon>
        <taxon>Caulobacteraceae</taxon>
        <taxon>Brevundimonas</taxon>
    </lineage>
</organism>
<evidence type="ECO:0000313" key="1">
    <source>
        <dbReference type="EMBL" id="QTC91169.1"/>
    </source>
</evidence>
<dbReference type="AlphaFoldDB" id="A0A975C184"/>
<dbReference type="Gene3D" id="2.60.120.10">
    <property type="entry name" value="Jelly Rolls"/>
    <property type="match status" value="1"/>
</dbReference>
<dbReference type="InterPro" id="IPR014710">
    <property type="entry name" value="RmlC-like_jellyroll"/>
</dbReference>
<evidence type="ECO:0000313" key="2">
    <source>
        <dbReference type="Proteomes" id="UP000663918"/>
    </source>
</evidence>
<dbReference type="RefSeq" id="WP_207870225.1">
    <property type="nucleotide sequence ID" value="NZ_CP062222.1"/>
</dbReference>
<accession>A0A975C184</accession>
<gene>
    <name evidence="1" type="ORF">IFJ75_18550</name>
</gene>
<dbReference type="SUPFAM" id="SSF51182">
    <property type="entry name" value="RmlC-like cupins"/>
    <property type="match status" value="1"/>
</dbReference>
<reference evidence="1" key="1">
    <citation type="submission" date="2020-09" db="EMBL/GenBank/DDBJ databases">
        <title>Brevundimonas sp. LVF2 isolated from a puddle in Goettingen, Germany.</title>
        <authorList>
            <person name="Friedrich I."/>
            <person name="Klassen A."/>
            <person name="Hannes N."/>
            <person name="Schneider D."/>
            <person name="Hertel R."/>
            <person name="Daniel R."/>
        </authorList>
    </citation>
    <scope>NUCLEOTIDE SEQUENCE</scope>
    <source>
        <strain evidence="1">LVF2</strain>
    </source>
</reference>
<protein>
    <recommendedName>
        <fullName evidence="3">Cupin domain-containing protein</fullName>
    </recommendedName>
</protein>
<dbReference type="EMBL" id="CP062222">
    <property type="protein sequence ID" value="QTC91169.1"/>
    <property type="molecule type" value="Genomic_DNA"/>
</dbReference>
<evidence type="ECO:0008006" key="3">
    <source>
        <dbReference type="Google" id="ProtNLM"/>
    </source>
</evidence>
<sequence>MRHDRLEGMTKGWFVGDFDPHVLRSTDCEVAIKHYRAGDHEAAHFHRVATEITAIVSGSVRMLGKDWSAGDILTIEPGETTDFLALTDCVTVVVKAPSAPNDKFLATAQS</sequence>
<dbReference type="InterPro" id="IPR011051">
    <property type="entry name" value="RmlC_Cupin_sf"/>
</dbReference>
<dbReference type="Proteomes" id="UP000663918">
    <property type="component" value="Chromosome"/>
</dbReference>
<dbReference type="KEGG" id="bgoe:IFJ75_18550"/>
<name>A0A975C184_9CAUL</name>
<proteinExistence type="predicted"/>
<keyword evidence="2" id="KW-1185">Reference proteome</keyword>